<proteinExistence type="predicted"/>
<dbReference type="RefSeq" id="WP_343045362.1">
    <property type="nucleotide sequence ID" value="NZ_BAABLC010000001.1"/>
</dbReference>
<evidence type="ECO:0000313" key="2">
    <source>
        <dbReference type="EMBL" id="NYD54202.1"/>
    </source>
</evidence>
<evidence type="ECO:0000313" key="3">
    <source>
        <dbReference type="Proteomes" id="UP000552045"/>
    </source>
</evidence>
<dbReference type="NCBIfam" id="NF038065">
    <property type="entry name" value="Pr6Pr"/>
    <property type="match status" value="1"/>
</dbReference>
<dbReference type="EMBL" id="JACCBH010000001">
    <property type="protein sequence ID" value="NYD54202.1"/>
    <property type="molecule type" value="Genomic_DNA"/>
</dbReference>
<comment type="caution">
    <text evidence="2">The sequence shown here is derived from an EMBL/GenBank/DDBJ whole genome shotgun (WGS) entry which is preliminary data.</text>
</comment>
<sequence>MRARTVVALARLLTAAVCLIALTHRLLWGLGSQTIAGENFFAYLTVQSNIALMLLLIAAGIVAFRRATDPRWVTVGLALVLTWTITAGIAFALIVWQAELHGIRMYVPWSDLLIHYWLPACTALGWIVSPGHRRVPWVVVPISLVFPLVWGGFTMWRGTLIGWYPYYFLDLRQVSGFGEFAATSAIALAIFALIASILVLISRIRPLHWQGVPRRALRRARALRARGR</sequence>
<gene>
    <name evidence="2" type="ORF">BKA02_001257</name>
</gene>
<feature type="transmembrane region" description="Helical" evidence="1">
    <location>
        <begin position="135"/>
        <end position="156"/>
    </location>
</feature>
<organism evidence="2 3">
    <name type="scientific">Microbacterium pseudoresistens</name>
    <dbReference type="NCBI Taxonomy" id="640634"/>
    <lineage>
        <taxon>Bacteria</taxon>
        <taxon>Bacillati</taxon>
        <taxon>Actinomycetota</taxon>
        <taxon>Actinomycetes</taxon>
        <taxon>Micrococcales</taxon>
        <taxon>Microbacteriaceae</taxon>
        <taxon>Microbacterium</taxon>
    </lineage>
</organism>
<dbReference type="AlphaFoldDB" id="A0A7Y9JLX9"/>
<feature type="transmembrane region" description="Helical" evidence="1">
    <location>
        <begin position="41"/>
        <end position="64"/>
    </location>
</feature>
<dbReference type="InterPro" id="IPR049713">
    <property type="entry name" value="Pr6Pr-like"/>
</dbReference>
<name>A0A7Y9JLX9_9MICO</name>
<evidence type="ECO:0000256" key="1">
    <source>
        <dbReference type="SAM" id="Phobius"/>
    </source>
</evidence>
<feature type="transmembrane region" description="Helical" evidence="1">
    <location>
        <begin position="108"/>
        <end position="128"/>
    </location>
</feature>
<accession>A0A7Y9JLX9</accession>
<keyword evidence="3" id="KW-1185">Reference proteome</keyword>
<keyword evidence="1" id="KW-0812">Transmembrane</keyword>
<feature type="transmembrane region" description="Helical" evidence="1">
    <location>
        <begin position="76"/>
        <end position="96"/>
    </location>
</feature>
<reference evidence="2 3" key="1">
    <citation type="submission" date="2020-07" db="EMBL/GenBank/DDBJ databases">
        <title>Sequencing the genomes of 1000 actinobacteria strains.</title>
        <authorList>
            <person name="Klenk H.-P."/>
        </authorList>
    </citation>
    <scope>NUCLEOTIDE SEQUENCE [LARGE SCALE GENOMIC DNA]</scope>
    <source>
        <strain evidence="2 3">DSM 22185</strain>
    </source>
</reference>
<dbReference type="Proteomes" id="UP000552045">
    <property type="component" value="Unassembled WGS sequence"/>
</dbReference>
<keyword evidence="1" id="KW-0472">Membrane</keyword>
<feature type="transmembrane region" description="Helical" evidence="1">
    <location>
        <begin position="176"/>
        <end position="201"/>
    </location>
</feature>
<keyword evidence="1" id="KW-1133">Transmembrane helix</keyword>
<evidence type="ECO:0008006" key="4">
    <source>
        <dbReference type="Google" id="ProtNLM"/>
    </source>
</evidence>
<protein>
    <recommendedName>
        <fullName evidence="4">Pr6Pr family membrane protein</fullName>
    </recommendedName>
</protein>